<evidence type="ECO:0000256" key="2">
    <source>
        <dbReference type="ARBA" id="ARBA00008821"/>
    </source>
</evidence>
<feature type="transmembrane region" description="Helical" evidence="9">
    <location>
        <begin position="145"/>
        <end position="167"/>
    </location>
</feature>
<name>A0A1R4GFL2_9MICC</name>
<feature type="transmembrane region" description="Helical" evidence="9">
    <location>
        <begin position="330"/>
        <end position="348"/>
    </location>
</feature>
<keyword evidence="4" id="KW-1003">Cell membrane</keyword>
<feature type="transmembrane region" description="Helical" evidence="9">
    <location>
        <begin position="30"/>
        <end position="50"/>
    </location>
</feature>
<feature type="region of interest" description="Disordered" evidence="8">
    <location>
        <begin position="1"/>
        <end position="22"/>
    </location>
</feature>
<evidence type="ECO:0000313" key="11">
    <source>
        <dbReference type="Proteomes" id="UP000195913"/>
    </source>
</evidence>
<feature type="transmembrane region" description="Helical" evidence="9">
    <location>
        <begin position="416"/>
        <end position="439"/>
    </location>
</feature>
<feature type="transmembrane region" description="Helical" evidence="9">
    <location>
        <begin position="62"/>
        <end position="87"/>
    </location>
</feature>
<keyword evidence="7 9" id="KW-0472">Membrane</keyword>
<gene>
    <name evidence="10" type="ORF">FM101_10115</name>
</gene>
<dbReference type="Proteomes" id="UP000195913">
    <property type="component" value="Unassembled WGS sequence"/>
</dbReference>
<keyword evidence="6 9" id="KW-1133">Transmembrane helix</keyword>
<feature type="compositionally biased region" description="Low complexity" evidence="8">
    <location>
        <begin position="1"/>
        <end position="17"/>
    </location>
</feature>
<protein>
    <submittedName>
        <fullName evidence="10">Xanthine permease</fullName>
    </submittedName>
</protein>
<dbReference type="GO" id="GO:0042907">
    <property type="term" value="F:xanthine transmembrane transporter activity"/>
    <property type="evidence" value="ECO:0007669"/>
    <property type="project" value="TreeGrafter"/>
</dbReference>
<organism evidence="10 11">
    <name type="scientific">Arthrobacter rhombi</name>
    <dbReference type="NCBI Taxonomy" id="71253"/>
    <lineage>
        <taxon>Bacteria</taxon>
        <taxon>Bacillati</taxon>
        <taxon>Actinomycetota</taxon>
        <taxon>Actinomycetes</taxon>
        <taxon>Micrococcales</taxon>
        <taxon>Micrococcaceae</taxon>
        <taxon>Arthrobacter</taxon>
    </lineage>
</organism>
<dbReference type="PANTHER" id="PTHR42810">
    <property type="entry name" value="PURINE PERMEASE C1399.01C-RELATED"/>
    <property type="match status" value="1"/>
</dbReference>
<dbReference type="NCBIfam" id="NF037981">
    <property type="entry name" value="NCS2_1"/>
    <property type="match status" value="1"/>
</dbReference>
<evidence type="ECO:0000256" key="9">
    <source>
        <dbReference type="SAM" id="Phobius"/>
    </source>
</evidence>
<dbReference type="AlphaFoldDB" id="A0A1R4GFL2"/>
<feature type="transmembrane region" description="Helical" evidence="9">
    <location>
        <begin position="243"/>
        <end position="266"/>
    </location>
</feature>
<evidence type="ECO:0000256" key="6">
    <source>
        <dbReference type="ARBA" id="ARBA00022989"/>
    </source>
</evidence>
<evidence type="ECO:0000256" key="5">
    <source>
        <dbReference type="ARBA" id="ARBA00022692"/>
    </source>
</evidence>
<keyword evidence="5 9" id="KW-0812">Transmembrane</keyword>
<comment type="similarity">
    <text evidence="2">Belongs to the nucleobase:cation symporter-2 (NCS2) (TC 2.A.40) family.</text>
</comment>
<keyword evidence="3" id="KW-0813">Transport</keyword>
<feature type="transmembrane region" description="Helical" evidence="9">
    <location>
        <begin position="209"/>
        <end position="231"/>
    </location>
</feature>
<reference evidence="10 11" key="1">
    <citation type="submission" date="2017-02" db="EMBL/GenBank/DDBJ databases">
        <authorList>
            <person name="Peterson S.W."/>
        </authorList>
    </citation>
    <scope>NUCLEOTIDE SEQUENCE [LARGE SCALE GENOMIC DNA]</scope>
    <source>
        <strain evidence="10 11">B Ar 00.02</strain>
    </source>
</reference>
<dbReference type="NCBIfam" id="TIGR03173">
    <property type="entry name" value="pbuX"/>
    <property type="match status" value="1"/>
</dbReference>
<dbReference type="InterPro" id="IPR006043">
    <property type="entry name" value="NCS2"/>
</dbReference>
<accession>A0A1R4GFL2</accession>
<evidence type="ECO:0000256" key="7">
    <source>
        <dbReference type="ARBA" id="ARBA00023136"/>
    </source>
</evidence>
<dbReference type="PANTHER" id="PTHR42810:SF4">
    <property type="entry name" value="URIC ACID TRANSPORTER UACT"/>
    <property type="match status" value="1"/>
</dbReference>
<evidence type="ECO:0000256" key="1">
    <source>
        <dbReference type="ARBA" id="ARBA00004651"/>
    </source>
</evidence>
<evidence type="ECO:0000256" key="4">
    <source>
        <dbReference type="ARBA" id="ARBA00022475"/>
    </source>
</evidence>
<dbReference type="InterPro" id="IPR006042">
    <property type="entry name" value="Xan_ur_permease"/>
</dbReference>
<keyword evidence="11" id="KW-1185">Reference proteome</keyword>
<dbReference type="EMBL" id="FUHW01000037">
    <property type="protein sequence ID" value="SJM66934.1"/>
    <property type="molecule type" value="Genomic_DNA"/>
</dbReference>
<dbReference type="RefSeq" id="WP_086999138.1">
    <property type="nucleotide sequence ID" value="NZ_FUHW01000037.1"/>
</dbReference>
<evidence type="ECO:0000313" key="10">
    <source>
        <dbReference type="EMBL" id="SJM66934.1"/>
    </source>
</evidence>
<dbReference type="InterPro" id="IPR017588">
    <property type="entry name" value="UacT-like"/>
</dbReference>
<feature type="transmembrane region" description="Helical" evidence="9">
    <location>
        <begin position="388"/>
        <end position="410"/>
    </location>
</feature>
<feature type="transmembrane region" description="Helical" evidence="9">
    <location>
        <begin position="107"/>
        <end position="133"/>
    </location>
</feature>
<proteinExistence type="inferred from homology"/>
<dbReference type="Pfam" id="PF00860">
    <property type="entry name" value="Xan_ur_permease"/>
    <property type="match status" value="1"/>
</dbReference>
<evidence type="ECO:0000256" key="8">
    <source>
        <dbReference type="SAM" id="MobiDB-lite"/>
    </source>
</evidence>
<comment type="subcellular location">
    <subcellularLocation>
        <location evidence="1">Cell membrane</location>
        <topology evidence="1">Multi-pass membrane protein</topology>
    </subcellularLocation>
</comment>
<dbReference type="GO" id="GO:0005886">
    <property type="term" value="C:plasma membrane"/>
    <property type="evidence" value="ECO:0007669"/>
    <property type="project" value="UniProtKB-SubCell"/>
</dbReference>
<feature type="transmembrane region" description="Helical" evidence="9">
    <location>
        <begin position="179"/>
        <end position="197"/>
    </location>
</feature>
<dbReference type="NCBIfam" id="TIGR00801">
    <property type="entry name" value="ncs2"/>
    <property type="match status" value="1"/>
</dbReference>
<sequence length="474" mass="48595">MNKNASSAAARRSTAPARPEDERLPIGSTFAYGFQHVLTMYGGIIAPPLIVGTAAGMSSSDVGLLIAACLFVGGLATLLQTIGIPFFGSQLPLVQGVSFAGVATMTAIIGGGGGIQAVFGAVMVSAAVGLLITPVFSKVIRFFPPVVNGIVITVIGLSLMPVAANWAMGGNAKADNYGSMANIGLAGVTLLVVLLLSKLGNATISRLSILLAIVIGTLIAVFTGMADFSGIGNGPIFAFPAPFAFGWPTFELPAIISMLIVTLVILTETTADILAVGEIVETEVDSKRIGNGLRADMISSLISPIFNSFTQSAFAQNVGLVAITGIKSRFVVSAGGLILVVLGLLPIMGRVVAAVPTAVLGGAGIVLFGTVAASGIRTLAKVDYKNNMNLIIVATGVGFGIIPIAAPTFWNEFPTWVGTIFHSGISSAAVAAILLNILFNHIKIGTPTDPSVFAKAPVRPATEKDFEDQKVSEA</sequence>
<dbReference type="PROSITE" id="PS01116">
    <property type="entry name" value="XANTH_URACIL_PERMASE"/>
    <property type="match status" value="1"/>
</dbReference>
<evidence type="ECO:0000256" key="3">
    <source>
        <dbReference type="ARBA" id="ARBA00022448"/>
    </source>
</evidence>
<feature type="transmembrane region" description="Helical" evidence="9">
    <location>
        <begin position="354"/>
        <end position="376"/>
    </location>
</feature>